<organism evidence="4 5">
    <name type="scientific">Solirubrobacter pauli</name>
    <dbReference type="NCBI Taxonomy" id="166793"/>
    <lineage>
        <taxon>Bacteria</taxon>
        <taxon>Bacillati</taxon>
        <taxon>Actinomycetota</taxon>
        <taxon>Thermoleophilia</taxon>
        <taxon>Solirubrobacterales</taxon>
        <taxon>Solirubrobacteraceae</taxon>
        <taxon>Solirubrobacter</taxon>
    </lineage>
</organism>
<evidence type="ECO:0000313" key="5">
    <source>
        <dbReference type="Proteomes" id="UP000278962"/>
    </source>
</evidence>
<evidence type="ECO:0000259" key="3">
    <source>
        <dbReference type="Pfam" id="PF13439"/>
    </source>
</evidence>
<dbReference type="Pfam" id="PF13692">
    <property type="entry name" value="Glyco_trans_1_4"/>
    <property type="match status" value="1"/>
</dbReference>
<dbReference type="GO" id="GO:0016757">
    <property type="term" value="F:glycosyltransferase activity"/>
    <property type="evidence" value="ECO:0007669"/>
    <property type="project" value="UniProtKB-KW"/>
</dbReference>
<dbReference type="GO" id="GO:0009103">
    <property type="term" value="P:lipopolysaccharide biosynthetic process"/>
    <property type="evidence" value="ECO:0007669"/>
    <property type="project" value="TreeGrafter"/>
</dbReference>
<dbReference type="InterPro" id="IPR028098">
    <property type="entry name" value="Glyco_trans_4-like_N"/>
</dbReference>
<protein>
    <submittedName>
        <fullName evidence="4">Glycosyltransferase involved in cell wall biosynthesis</fullName>
    </submittedName>
</protein>
<keyword evidence="5" id="KW-1185">Reference proteome</keyword>
<dbReference type="Proteomes" id="UP000278962">
    <property type="component" value="Unassembled WGS sequence"/>
</dbReference>
<evidence type="ECO:0000256" key="1">
    <source>
        <dbReference type="ARBA" id="ARBA00022676"/>
    </source>
</evidence>
<dbReference type="PANTHER" id="PTHR46401:SF2">
    <property type="entry name" value="GLYCOSYLTRANSFERASE WBBK-RELATED"/>
    <property type="match status" value="1"/>
</dbReference>
<dbReference type="OrthoDB" id="9801609at2"/>
<comment type="caution">
    <text evidence="4">The sequence shown here is derived from an EMBL/GenBank/DDBJ whole genome shotgun (WGS) entry which is preliminary data.</text>
</comment>
<reference evidence="4 5" key="1">
    <citation type="submission" date="2018-10" db="EMBL/GenBank/DDBJ databases">
        <title>Genomic Encyclopedia of Archaeal and Bacterial Type Strains, Phase II (KMG-II): from individual species to whole genera.</title>
        <authorList>
            <person name="Goeker M."/>
        </authorList>
    </citation>
    <scope>NUCLEOTIDE SEQUENCE [LARGE SCALE GENOMIC DNA]</scope>
    <source>
        <strain evidence="4 5">DSM 14954</strain>
    </source>
</reference>
<gene>
    <name evidence="4" type="ORF">C8N24_4623</name>
</gene>
<dbReference type="Gene3D" id="3.40.50.2000">
    <property type="entry name" value="Glycogen Phosphorylase B"/>
    <property type="match status" value="2"/>
</dbReference>
<dbReference type="EMBL" id="RBIL01000002">
    <property type="protein sequence ID" value="RKQ86610.1"/>
    <property type="molecule type" value="Genomic_DNA"/>
</dbReference>
<evidence type="ECO:0000256" key="2">
    <source>
        <dbReference type="ARBA" id="ARBA00022679"/>
    </source>
</evidence>
<dbReference type="AlphaFoldDB" id="A0A660L4X4"/>
<dbReference type="SUPFAM" id="SSF53756">
    <property type="entry name" value="UDP-Glycosyltransferase/glycogen phosphorylase"/>
    <property type="match status" value="1"/>
</dbReference>
<keyword evidence="1" id="KW-0328">Glycosyltransferase</keyword>
<evidence type="ECO:0000313" key="4">
    <source>
        <dbReference type="EMBL" id="RKQ86610.1"/>
    </source>
</evidence>
<dbReference type="Pfam" id="PF13439">
    <property type="entry name" value="Glyco_transf_4"/>
    <property type="match status" value="1"/>
</dbReference>
<dbReference type="PANTHER" id="PTHR46401">
    <property type="entry name" value="GLYCOSYLTRANSFERASE WBBK-RELATED"/>
    <property type="match status" value="1"/>
</dbReference>
<feature type="domain" description="Glycosyltransferase subfamily 4-like N-terminal" evidence="3">
    <location>
        <begin position="64"/>
        <end position="145"/>
    </location>
</feature>
<accession>A0A660L4X4</accession>
<proteinExistence type="predicted"/>
<name>A0A660L4X4_9ACTN</name>
<sequence>MRPLAIDARAAARPELGGVERWARELCARLPYTIHRPPPALVHRAGHAWEQAVLPVLSARAPALLCPANLAPLAARNVVVVIHDAAPLRHPGWYSNAYAAFQRRVLPLIARRARAVITVSEFSRDELRDLLDVDASVVYGGVDPRFVPGEKADRPYVLCVASHTARKNLRALLPAARALAAEGIELRVAGGHRPQFAAEDGLESLTLLGAVPDAELPALYAGAAAFVLPSVYEGFGLPVLEAMAAGTPVIASNVTALPETAGGAARLVPPDAEALRDALLSLLGDSAEQARLRELGLERARAFTWERTASEVDRVVRTSIARG</sequence>
<dbReference type="CDD" id="cd03809">
    <property type="entry name" value="GT4_MtfB-like"/>
    <property type="match status" value="1"/>
</dbReference>
<keyword evidence="2 4" id="KW-0808">Transferase</keyword>
<dbReference type="RefSeq" id="WP_121254482.1">
    <property type="nucleotide sequence ID" value="NZ_RBIL01000002.1"/>
</dbReference>